<dbReference type="AlphaFoldDB" id="A0A2A3M3T5"/>
<protein>
    <submittedName>
        <fullName evidence="2">Regulatory protein GemA</fullName>
    </submittedName>
</protein>
<proteinExistence type="predicted"/>
<dbReference type="Proteomes" id="UP000218102">
    <property type="component" value="Unassembled WGS sequence"/>
</dbReference>
<organism evidence="2 3">
    <name type="scientific">Pseudomonas plecoglossicida</name>
    <dbReference type="NCBI Taxonomy" id="70775"/>
    <lineage>
        <taxon>Bacteria</taxon>
        <taxon>Pseudomonadati</taxon>
        <taxon>Pseudomonadota</taxon>
        <taxon>Gammaproteobacteria</taxon>
        <taxon>Pseudomonadales</taxon>
        <taxon>Pseudomonadaceae</taxon>
        <taxon>Pseudomonas</taxon>
    </lineage>
</organism>
<dbReference type="EMBL" id="NTME01000013">
    <property type="protein sequence ID" value="PBJ94716.1"/>
    <property type="molecule type" value="Genomic_DNA"/>
</dbReference>
<feature type="compositionally biased region" description="Basic and acidic residues" evidence="1">
    <location>
        <begin position="25"/>
        <end position="36"/>
    </location>
</feature>
<dbReference type="Pfam" id="PF06252">
    <property type="entry name" value="GemA"/>
    <property type="match status" value="1"/>
</dbReference>
<name>A0A2A3M3T5_PSEDL</name>
<evidence type="ECO:0000256" key="1">
    <source>
        <dbReference type="SAM" id="MobiDB-lite"/>
    </source>
</evidence>
<accession>A0A2A3M3T5</accession>
<dbReference type="InterPro" id="IPR009363">
    <property type="entry name" value="Phage_Mu_Gp16"/>
</dbReference>
<evidence type="ECO:0000313" key="2">
    <source>
        <dbReference type="EMBL" id="PBJ94716.1"/>
    </source>
</evidence>
<sequence length="189" mass="20983">MSCCARVAAPAEGCGEEVAEPHSAPGEKRGHDRYRAGEQPVSTAPSNPNRLRLIKLIHVARRELQMDDDTYRLMLAGMKGLGGATSSAKLSVPNLYRVLEELKSKGFMVRPNGKEKRTRAADPWSRKIRSLWLTLRDLGALRDASEDSLVKFVQGRTGAQALQWLTSEQASLVIEEMKKWIARIEQEGA</sequence>
<comment type="caution">
    <text evidence="2">The sequence shown here is derived from an EMBL/GenBank/DDBJ whole genome shotgun (WGS) entry which is preliminary data.</text>
</comment>
<reference evidence="2 3" key="1">
    <citation type="submission" date="2017-09" db="EMBL/GenBank/DDBJ databases">
        <authorList>
            <person name="Ehlers B."/>
            <person name="Leendertz F.H."/>
        </authorList>
    </citation>
    <scope>NUCLEOTIDE SEQUENCE [LARGE SCALE GENOMIC DNA]</scope>
    <source>
        <strain evidence="2 3">DJ-1</strain>
    </source>
</reference>
<evidence type="ECO:0000313" key="3">
    <source>
        <dbReference type="Proteomes" id="UP000218102"/>
    </source>
</evidence>
<gene>
    <name evidence="2" type="ORF">CMV24_14755</name>
</gene>
<feature type="region of interest" description="Disordered" evidence="1">
    <location>
        <begin position="14"/>
        <end position="47"/>
    </location>
</feature>